<protein>
    <submittedName>
        <fullName evidence="3">Histidine phosphatase family protein</fullName>
        <ecNumber evidence="3">3.1.3.-</ecNumber>
    </submittedName>
</protein>
<evidence type="ECO:0000256" key="1">
    <source>
        <dbReference type="ARBA" id="ARBA00023152"/>
    </source>
</evidence>
<accession>A0ABU8ZPP4</accession>
<keyword evidence="3" id="KW-0378">Hydrolase</keyword>
<gene>
    <name evidence="3" type="ORF">V8P97_04440</name>
</gene>
<comment type="caution">
    <text evidence="3">The sequence shown here is derived from an EMBL/GenBank/DDBJ whole genome shotgun (WGS) entry which is preliminary data.</text>
</comment>
<evidence type="ECO:0000313" key="4">
    <source>
        <dbReference type="Proteomes" id="UP001373159"/>
    </source>
</evidence>
<dbReference type="InterPro" id="IPR029033">
    <property type="entry name" value="His_PPase_superfam"/>
</dbReference>
<dbReference type="SMART" id="SM00855">
    <property type="entry name" value="PGAM"/>
    <property type="match status" value="1"/>
</dbReference>
<evidence type="ECO:0000256" key="2">
    <source>
        <dbReference type="ARBA" id="ARBA00023235"/>
    </source>
</evidence>
<reference evidence="3 4" key="1">
    <citation type="submission" date="2024-02" db="EMBL/GenBank/DDBJ databases">
        <title>Bifidobacterium honeyensis sp. nov., isolated from the comb honey.</title>
        <authorList>
            <person name="Liu W."/>
            <person name="Li Y."/>
        </authorList>
    </citation>
    <scope>NUCLEOTIDE SEQUENCE [LARGE SCALE GENOMIC DNA]</scope>
    <source>
        <strain evidence="3 4">IMAU50988</strain>
    </source>
</reference>
<dbReference type="GO" id="GO:0016787">
    <property type="term" value="F:hydrolase activity"/>
    <property type="evidence" value="ECO:0007669"/>
    <property type="project" value="UniProtKB-KW"/>
</dbReference>
<dbReference type="InterPro" id="IPR001345">
    <property type="entry name" value="PG/BPGM_mutase_AS"/>
</dbReference>
<dbReference type="InterPro" id="IPR013078">
    <property type="entry name" value="His_Pase_superF_clade-1"/>
</dbReference>
<dbReference type="InterPro" id="IPR050275">
    <property type="entry name" value="PGM_Phosphatase"/>
</dbReference>
<dbReference type="EMBL" id="JBANBB010000001">
    <property type="protein sequence ID" value="MEK0306711.1"/>
    <property type="molecule type" value="Genomic_DNA"/>
</dbReference>
<keyword evidence="2" id="KW-0413">Isomerase</keyword>
<proteinExistence type="predicted"/>
<dbReference type="PROSITE" id="PS00175">
    <property type="entry name" value="PG_MUTASE"/>
    <property type="match status" value="1"/>
</dbReference>
<dbReference type="PANTHER" id="PTHR48100:SF1">
    <property type="entry name" value="HISTIDINE PHOSPHATASE FAMILY PROTEIN-RELATED"/>
    <property type="match status" value="1"/>
</dbReference>
<dbReference type="Gene3D" id="3.40.50.1240">
    <property type="entry name" value="Phosphoglycerate mutase-like"/>
    <property type="match status" value="1"/>
</dbReference>
<keyword evidence="1" id="KW-0324">Glycolysis</keyword>
<name>A0ABU8ZPP4_9BIFI</name>
<dbReference type="EC" id="3.1.3.-" evidence="3"/>
<dbReference type="PANTHER" id="PTHR48100">
    <property type="entry name" value="BROAD-SPECIFICITY PHOSPHATASE YOR283W-RELATED"/>
    <property type="match status" value="1"/>
</dbReference>
<dbReference type="SUPFAM" id="SSF53254">
    <property type="entry name" value="Phosphoglycerate mutase-like"/>
    <property type="match status" value="1"/>
</dbReference>
<dbReference type="Pfam" id="PF00300">
    <property type="entry name" value="His_Phos_1"/>
    <property type="match status" value="1"/>
</dbReference>
<keyword evidence="4" id="KW-1185">Reference proteome</keyword>
<dbReference type="RefSeq" id="WP_340469261.1">
    <property type="nucleotide sequence ID" value="NZ_JBANBB010000001.1"/>
</dbReference>
<evidence type="ECO:0000313" key="3">
    <source>
        <dbReference type="EMBL" id="MEK0306711.1"/>
    </source>
</evidence>
<organism evidence="3 4">
    <name type="scientific">Bifidobacterium favimelis</name>
    <dbReference type="NCBI Taxonomy" id="3122979"/>
    <lineage>
        <taxon>Bacteria</taxon>
        <taxon>Bacillati</taxon>
        <taxon>Actinomycetota</taxon>
        <taxon>Actinomycetes</taxon>
        <taxon>Bifidobacteriales</taxon>
        <taxon>Bifidobacteriaceae</taxon>
        <taxon>Bifidobacterium</taxon>
    </lineage>
</organism>
<dbReference type="CDD" id="cd07067">
    <property type="entry name" value="HP_PGM_like"/>
    <property type="match status" value="1"/>
</dbReference>
<dbReference type="Proteomes" id="UP001373159">
    <property type="component" value="Unassembled WGS sequence"/>
</dbReference>
<sequence length="243" mass="27247">MAEEKPAGRHVHSIILVRHGQTSYNAEHRWQGQIDIPLNAVGLWQVERTGEELRRRYVDAAPGGRRQLVVASNLGRAFTTAQVFAAPLHLEVHPDSRLRERSFGQWEGVTIEQASERWPEDFRSWMSSTGGELNHGAETKGHVGARGAQAIEDWAGRAGDDTDLFVFSHGSLISQSLQTLLGMSRTYPEFANMDSMRNAHWARLTPRDLPDGQVRWCLVEYNLGPAIAMRGDWDEPRDVVAAD</sequence>